<accession>A0A0C2X1C7</accession>
<evidence type="ECO:0000313" key="2">
    <source>
        <dbReference type="Proteomes" id="UP000054549"/>
    </source>
</evidence>
<sequence length="70" mass="7921">MARVIWGFEMIPFLTTSMTSQGHARDAGDDRPRATVATDSDTLLRGVSDERWMLFSSFDTRHTSRQDVAD</sequence>
<organism evidence="1 2">
    <name type="scientific">Amanita muscaria (strain Koide BX008)</name>
    <dbReference type="NCBI Taxonomy" id="946122"/>
    <lineage>
        <taxon>Eukaryota</taxon>
        <taxon>Fungi</taxon>
        <taxon>Dikarya</taxon>
        <taxon>Basidiomycota</taxon>
        <taxon>Agaricomycotina</taxon>
        <taxon>Agaricomycetes</taxon>
        <taxon>Agaricomycetidae</taxon>
        <taxon>Agaricales</taxon>
        <taxon>Pluteineae</taxon>
        <taxon>Amanitaceae</taxon>
        <taxon>Amanita</taxon>
    </lineage>
</organism>
<name>A0A0C2X1C7_AMAMK</name>
<dbReference type="AlphaFoldDB" id="A0A0C2X1C7"/>
<keyword evidence="2" id="KW-1185">Reference proteome</keyword>
<proteinExistence type="predicted"/>
<evidence type="ECO:0000313" key="1">
    <source>
        <dbReference type="EMBL" id="KIL62936.1"/>
    </source>
</evidence>
<dbReference type="EMBL" id="KN818264">
    <property type="protein sequence ID" value="KIL62936.1"/>
    <property type="molecule type" value="Genomic_DNA"/>
</dbReference>
<protein>
    <submittedName>
        <fullName evidence="1">Uncharacterized protein</fullName>
    </submittedName>
</protein>
<dbReference type="InParanoid" id="A0A0C2X1C7"/>
<reference evidence="1 2" key="1">
    <citation type="submission" date="2014-04" db="EMBL/GenBank/DDBJ databases">
        <title>Evolutionary Origins and Diversification of the Mycorrhizal Mutualists.</title>
        <authorList>
            <consortium name="DOE Joint Genome Institute"/>
            <consortium name="Mycorrhizal Genomics Consortium"/>
            <person name="Kohler A."/>
            <person name="Kuo A."/>
            <person name="Nagy L.G."/>
            <person name="Floudas D."/>
            <person name="Copeland A."/>
            <person name="Barry K.W."/>
            <person name="Cichocki N."/>
            <person name="Veneault-Fourrey C."/>
            <person name="LaButti K."/>
            <person name="Lindquist E.A."/>
            <person name="Lipzen A."/>
            <person name="Lundell T."/>
            <person name="Morin E."/>
            <person name="Murat C."/>
            <person name="Riley R."/>
            <person name="Ohm R."/>
            <person name="Sun H."/>
            <person name="Tunlid A."/>
            <person name="Henrissat B."/>
            <person name="Grigoriev I.V."/>
            <person name="Hibbett D.S."/>
            <person name="Martin F."/>
        </authorList>
    </citation>
    <scope>NUCLEOTIDE SEQUENCE [LARGE SCALE GENOMIC DNA]</scope>
    <source>
        <strain evidence="1 2">Koide BX008</strain>
    </source>
</reference>
<dbReference type="HOGENOM" id="CLU_2757268_0_0_1"/>
<dbReference type="Proteomes" id="UP000054549">
    <property type="component" value="Unassembled WGS sequence"/>
</dbReference>
<gene>
    <name evidence="1" type="ORF">M378DRAFT_164989</name>
</gene>